<evidence type="ECO:0000313" key="1">
    <source>
        <dbReference type="EMBL" id="MBB3062245.1"/>
    </source>
</evidence>
<reference evidence="1 2" key="1">
    <citation type="submission" date="2020-08" db="EMBL/GenBank/DDBJ databases">
        <title>Genomic Encyclopedia of Type Strains, Phase III (KMG-III): the genomes of soil and plant-associated and newly described type strains.</title>
        <authorList>
            <person name="Whitman W."/>
        </authorList>
    </citation>
    <scope>NUCLEOTIDE SEQUENCE [LARGE SCALE GENOMIC DNA]</scope>
    <source>
        <strain evidence="1 2">CECT 8799</strain>
    </source>
</reference>
<dbReference type="AlphaFoldDB" id="A0A7W4ZBF6"/>
<evidence type="ECO:0000313" key="2">
    <source>
        <dbReference type="Proteomes" id="UP000535937"/>
    </source>
</evidence>
<accession>A0A7W4ZBF6</accession>
<proteinExistence type="predicted"/>
<keyword evidence="2" id="KW-1185">Reference proteome</keyword>
<dbReference type="EMBL" id="JACHWZ010000014">
    <property type="protein sequence ID" value="MBB3062245.1"/>
    <property type="molecule type" value="Genomic_DNA"/>
</dbReference>
<comment type="caution">
    <text evidence="1">The sequence shown here is derived from an EMBL/GenBank/DDBJ whole genome shotgun (WGS) entry which is preliminary data.</text>
</comment>
<name>A0A7W4ZBF6_9GAMM</name>
<protein>
    <submittedName>
        <fullName evidence="1">Uncharacterized protein</fullName>
    </submittedName>
</protein>
<sequence>MAARRSYRGGCLHHLGANFADMVVTIKASGDIPHKILQVGYLAE</sequence>
<gene>
    <name evidence="1" type="ORF">FHS09_003090</name>
</gene>
<organism evidence="1 2">
    <name type="scientific">Microbulbifer rhizosphaerae</name>
    <dbReference type="NCBI Taxonomy" id="1562603"/>
    <lineage>
        <taxon>Bacteria</taxon>
        <taxon>Pseudomonadati</taxon>
        <taxon>Pseudomonadota</taxon>
        <taxon>Gammaproteobacteria</taxon>
        <taxon>Cellvibrionales</taxon>
        <taxon>Microbulbiferaceae</taxon>
        <taxon>Microbulbifer</taxon>
    </lineage>
</organism>
<dbReference type="Proteomes" id="UP000535937">
    <property type="component" value="Unassembled WGS sequence"/>
</dbReference>